<feature type="transmembrane region" description="Helical" evidence="1">
    <location>
        <begin position="6"/>
        <end position="29"/>
    </location>
</feature>
<name>A0A0C9VZL6_SPHS4</name>
<keyword evidence="1" id="KW-0472">Membrane</keyword>
<feature type="transmembrane region" description="Helical" evidence="1">
    <location>
        <begin position="116"/>
        <end position="137"/>
    </location>
</feature>
<evidence type="ECO:0000313" key="3">
    <source>
        <dbReference type="EMBL" id="KIJ43986.1"/>
    </source>
</evidence>
<reference evidence="3 4" key="1">
    <citation type="submission" date="2014-06" db="EMBL/GenBank/DDBJ databases">
        <title>Evolutionary Origins and Diversification of the Mycorrhizal Mutualists.</title>
        <authorList>
            <consortium name="DOE Joint Genome Institute"/>
            <consortium name="Mycorrhizal Genomics Consortium"/>
            <person name="Kohler A."/>
            <person name="Kuo A."/>
            <person name="Nagy L.G."/>
            <person name="Floudas D."/>
            <person name="Copeland A."/>
            <person name="Barry K.W."/>
            <person name="Cichocki N."/>
            <person name="Veneault-Fourrey C."/>
            <person name="LaButti K."/>
            <person name="Lindquist E.A."/>
            <person name="Lipzen A."/>
            <person name="Lundell T."/>
            <person name="Morin E."/>
            <person name="Murat C."/>
            <person name="Riley R."/>
            <person name="Ohm R."/>
            <person name="Sun H."/>
            <person name="Tunlid A."/>
            <person name="Henrissat B."/>
            <person name="Grigoriev I.V."/>
            <person name="Hibbett D.S."/>
            <person name="Martin F."/>
        </authorList>
    </citation>
    <scope>NUCLEOTIDE SEQUENCE [LARGE SCALE GENOMIC DNA]</scope>
    <source>
        <strain evidence="3 4">SS14</strain>
    </source>
</reference>
<accession>A0A0C9VZL6</accession>
<proteinExistence type="predicted"/>
<dbReference type="Pfam" id="PF20152">
    <property type="entry name" value="DUF6534"/>
    <property type="match status" value="1"/>
</dbReference>
<dbReference type="PANTHER" id="PTHR40465">
    <property type="entry name" value="CHROMOSOME 1, WHOLE GENOME SHOTGUN SEQUENCE"/>
    <property type="match status" value="1"/>
</dbReference>
<feature type="domain" description="DUF6534" evidence="2">
    <location>
        <begin position="88"/>
        <end position="168"/>
    </location>
</feature>
<sequence length="171" mass="18713">IEILNQVAWLGITVPLLTGVISSVVQIFYAWRIWVLSQQPYIPVFVVLVALVQCAGAAWSGIHATSLKLFSEVTLKNGTPTILWLGGTALCDVIVAISMIYYLARSRTGFRSTNIILVKLIRITVETGFIVATVAVIDLTLFLTFNSTNYHIAPASALSKLYSNSLLVVRD</sequence>
<keyword evidence="1" id="KW-1133">Transmembrane helix</keyword>
<dbReference type="EMBL" id="KN837119">
    <property type="protein sequence ID" value="KIJ43986.1"/>
    <property type="molecule type" value="Genomic_DNA"/>
</dbReference>
<dbReference type="AlphaFoldDB" id="A0A0C9VZL6"/>
<evidence type="ECO:0000313" key="4">
    <source>
        <dbReference type="Proteomes" id="UP000054279"/>
    </source>
</evidence>
<dbReference type="HOGENOM" id="CLU_046025_14_0_1"/>
<keyword evidence="1" id="KW-0812">Transmembrane</keyword>
<feature type="non-terminal residue" evidence="3">
    <location>
        <position position="1"/>
    </location>
</feature>
<evidence type="ECO:0000259" key="2">
    <source>
        <dbReference type="Pfam" id="PF20152"/>
    </source>
</evidence>
<keyword evidence="4" id="KW-1185">Reference proteome</keyword>
<gene>
    <name evidence="3" type="ORF">M422DRAFT_169008</name>
</gene>
<dbReference type="Proteomes" id="UP000054279">
    <property type="component" value="Unassembled WGS sequence"/>
</dbReference>
<feature type="transmembrane region" description="Helical" evidence="1">
    <location>
        <begin position="82"/>
        <end position="104"/>
    </location>
</feature>
<feature type="transmembrane region" description="Helical" evidence="1">
    <location>
        <begin position="41"/>
        <end position="62"/>
    </location>
</feature>
<dbReference type="InterPro" id="IPR045339">
    <property type="entry name" value="DUF6534"/>
</dbReference>
<evidence type="ECO:0000256" key="1">
    <source>
        <dbReference type="SAM" id="Phobius"/>
    </source>
</evidence>
<dbReference type="OrthoDB" id="2953893at2759"/>
<protein>
    <recommendedName>
        <fullName evidence="2">DUF6534 domain-containing protein</fullName>
    </recommendedName>
</protein>
<organism evidence="3 4">
    <name type="scientific">Sphaerobolus stellatus (strain SS14)</name>
    <dbReference type="NCBI Taxonomy" id="990650"/>
    <lineage>
        <taxon>Eukaryota</taxon>
        <taxon>Fungi</taxon>
        <taxon>Dikarya</taxon>
        <taxon>Basidiomycota</taxon>
        <taxon>Agaricomycotina</taxon>
        <taxon>Agaricomycetes</taxon>
        <taxon>Phallomycetidae</taxon>
        <taxon>Geastrales</taxon>
        <taxon>Sphaerobolaceae</taxon>
        <taxon>Sphaerobolus</taxon>
    </lineage>
</organism>
<dbReference type="PANTHER" id="PTHR40465:SF1">
    <property type="entry name" value="DUF6534 DOMAIN-CONTAINING PROTEIN"/>
    <property type="match status" value="1"/>
</dbReference>